<keyword evidence="6" id="KW-1185">Reference proteome</keyword>
<feature type="compositionally biased region" description="Polar residues" evidence="3">
    <location>
        <begin position="1"/>
        <end position="22"/>
    </location>
</feature>
<dbReference type="GO" id="GO:0003677">
    <property type="term" value="F:DNA binding"/>
    <property type="evidence" value="ECO:0007669"/>
    <property type="project" value="UniProtKB-KW"/>
</dbReference>
<dbReference type="GO" id="GO:0006355">
    <property type="term" value="P:regulation of DNA-templated transcription"/>
    <property type="evidence" value="ECO:0007669"/>
    <property type="project" value="InterPro"/>
</dbReference>
<sequence length="236" mass="25775">MPSPDSTGASPARSQDRPSPSAASARRIVIVKWDMLTADVLGRLAREAYPSADVTICRTGADALDTLRRRPAALGIFGLTLPDIDGLDLLALVADEHLAARRMIVTGRRDEYSRQALRVARVQGVFDTSVEDSESLVAAIRRVGEGGDYFSATLGSASPVPASRPDKDRKVETLTFIEQQVFTIMLEGLEDEPLAKRLGMTAQAVCSHRASILKKLHVQSIEQLPAFIRRTNKPWK</sequence>
<evidence type="ECO:0000256" key="1">
    <source>
        <dbReference type="ARBA" id="ARBA00023125"/>
    </source>
</evidence>
<feature type="domain" description="Response regulatory" evidence="4">
    <location>
        <begin position="27"/>
        <end position="143"/>
    </location>
</feature>
<evidence type="ECO:0000256" key="3">
    <source>
        <dbReference type="SAM" id="MobiDB-lite"/>
    </source>
</evidence>
<reference evidence="5 6" key="1">
    <citation type="submission" date="2017-09" db="EMBL/GenBank/DDBJ databases">
        <title>Complete genome sequence of Verrucomicrobial strain HZ-65, isolated from freshwater.</title>
        <authorList>
            <person name="Choi A."/>
        </authorList>
    </citation>
    <scope>NUCLEOTIDE SEQUENCE [LARGE SCALE GENOMIC DNA]</scope>
    <source>
        <strain evidence="5 6">HZ-65</strain>
    </source>
</reference>
<dbReference type="AlphaFoldDB" id="A0A290QB67"/>
<dbReference type="InterPro" id="IPR001789">
    <property type="entry name" value="Sig_transdc_resp-reg_receiver"/>
</dbReference>
<feature type="region of interest" description="Disordered" evidence="3">
    <location>
        <begin position="1"/>
        <end position="23"/>
    </location>
</feature>
<dbReference type="InterPro" id="IPR036388">
    <property type="entry name" value="WH-like_DNA-bd_sf"/>
</dbReference>
<evidence type="ECO:0000259" key="4">
    <source>
        <dbReference type="PROSITE" id="PS50110"/>
    </source>
</evidence>
<evidence type="ECO:0000256" key="2">
    <source>
        <dbReference type="PROSITE-ProRule" id="PRU00169"/>
    </source>
</evidence>
<proteinExistence type="predicted"/>
<dbReference type="SUPFAM" id="SSF52172">
    <property type="entry name" value="CheY-like"/>
    <property type="match status" value="1"/>
</dbReference>
<dbReference type="Gene3D" id="3.40.50.2300">
    <property type="match status" value="1"/>
</dbReference>
<accession>A0A290QB67</accession>
<dbReference type="PROSITE" id="PS50110">
    <property type="entry name" value="RESPONSE_REGULATORY"/>
    <property type="match status" value="1"/>
</dbReference>
<dbReference type="Pfam" id="PF00196">
    <property type="entry name" value="GerE"/>
    <property type="match status" value="1"/>
</dbReference>
<dbReference type="InterPro" id="IPR039420">
    <property type="entry name" value="WalR-like"/>
</dbReference>
<gene>
    <name evidence="5" type="ORF">CMV30_11015</name>
</gene>
<dbReference type="OrthoDB" id="9797341at2"/>
<dbReference type="RefSeq" id="WP_096056072.1">
    <property type="nucleotide sequence ID" value="NZ_CP023344.1"/>
</dbReference>
<dbReference type="EMBL" id="CP023344">
    <property type="protein sequence ID" value="ATC64440.1"/>
    <property type="molecule type" value="Genomic_DNA"/>
</dbReference>
<dbReference type="Gene3D" id="1.10.10.10">
    <property type="entry name" value="Winged helix-like DNA-binding domain superfamily/Winged helix DNA-binding domain"/>
    <property type="match status" value="1"/>
</dbReference>
<dbReference type="SMART" id="SM00421">
    <property type="entry name" value="HTH_LUXR"/>
    <property type="match status" value="1"/>
</dbReference>
<dbReference type="InterPro" id="IPR000792">
    <property type="entry name" value="Tscrpt_reg_LuxR_C"/>
</dbReference>
<comment type="caution">
    <text evidence="2">Lacks conserved residue(s) required for the propagation of feature annotation.</text>
</comment>
<dbReference type="PANTHER" id="PTHR43214">
    <property type="entry name" value="TWO-COMPONENT RESPONSE REGULATOR"/>
    <property type="match status" value="1"/>
</dbReference>
<evidence type="ECO:0000313" key="5">
    <source>
        <dbReference type="EMBL" id="ATC64440.1"/>
    </source>
</evidence>
<protein>
    <recommendedName>
        <fullName evidence="4">Response regulatory domain-containing protein</fullName>
    </recommendedName>
</protein>
<dbReference type="SUPFAM" id="SSF46894">
    <property type="entry name" value="C-terminal effector domain of the bipartite response regulators"/>
    <property type="match status" value="1"/>
</dbReference>
<dbReference type="Proteomes" id="UP000217265">
    <property type="component" value="Chromosome"/>
</dbReference>
<name>A0A290QB67_9BACT</name>
<dbReference type="GO" id="GO:0000160">
    <property type="term" value="P:phosphorelay signal transduction system"/>
    <property type="evidence" value="ECO:0007669"/>
    <property type="project" value="InterPro"/>
</dbReference>
<organism evidence="5 6">
    <name type="scientific">Nibricoccus aquaticus</name>
    <dbReference type="NCBI Taxonomy" id="2576891"/>
    <lineage>
        <taxon>Bacteria</taxon>
        <taxon>Pseudomonadati</taxon>
        <taxon>Verrucomicrobiota</taxon>
        <taxon>Opitutia</taxon>
        <taxon>Opitutales</taxon>
        <taxon>Opitutaceae</taxon>
        <taxon>Nibricoccus</taxon>
    </lineage>
</organism>
<keyword evidence="1" id="KW-0238">DNA-binding</keyword>
<dbReference type="KEGG" id="vbh:CMV30_11015"/>
<evidence type="ECO:0000313" key="6">
    <source>
        <dbReference type="Proteomes" id="UP000217265"/>
    </source>
</evidence>
<dbReference type="InterPro" id="IPR016032">
    <property type="entry name" value="Sig_transdc_resp-reg_C-effctor"/>
</dbReference>
<dbReference type="InterPro" id="IPR011006">
    <property type="entry name" value="CheY-like_superfamily"/>
</dbReference>